<organism evidence="7 8">
    <name type="scientific">Microbaculum marinisediminis</name>
    <dbReference type="NCBI Taxonomy" id="2931392"/>
    <lineage>
        <taxon>Bacteria</taxon>
        <taxon>Pseudomonadati</taxon>
        <taxon>Pseudomonadota</taxon>
        <taxon>Alphaproteobacteria</taxon>
        <taxon>Hyphomicrobiales</taxon>
        <taxon>Tepidamorphaceae</taxon>
        <taxon>Microbaculum</taxon>
    </lineage>
</organism>
<keyword evidence="8" id="KW-1185">Reference proteome</keyword>
<evidence type="ECO:0000256" key="3">
    <source>
        <dbReference type="ARBA" id="ARBA00023004"/>
    </source>
</evidence>
<keyword evidence="2 4" id="KW-0479">Metal-binding</keyword>
<evidence type="ECO:0000256" key="4">
    <source>
        <dbReference type="PROSITE-ProRule" id="PRU00433"/>
    </source>
</evidence>
<name>A0AAW5QVQ5_9HYPH</name>
<reference evidence="7 8" key="1">
    <citation type="submission" date="2022-04" db="EMBL/GenBank/DDBJ databases">
        <authorList>
            <person name="Ye Y.-Q."/>
            <person name="Du Z.-J."/>
        </authorList>
    </citation>
    <scope>NUCLEOTIDE SEQUENCE [LARGE SCALE GENOMIC DNA]</scope>
    <source>
        <strain evidence="7 8">A6E488</strain>
    </source>
</reference>
<dbReference type="PROSITE" id="PS51007">
    <property type="entry name" value="CYTC"/>
    <property type="match status" value="1"/>
</dbReference>
<keyword evidence="1 4" id="KW-0349">Heme</keyword>
<dbReference type="GO" id="GO:0046872">
    <property type="term" value="F:metal ion binding"/>
    <property type="evidence" value="ECO:0007669"/>
    <property type="project" value="UniProtKB-KW"/>
</dbReference>
<proteinExistence type="predicted"/>
<dbReference type="Gene3D" id="1.10.760.10">
    <property type="entry name" value="Cytochrome c-like domain"/>
    <property type="match status" value="1"/>
</dbReference>
<dbReference type="Proteomes" id="UP001320898">
    <property type="component" value="Unassembled WGS sequence"/>
</dbReference>
<evidence type="ECO:0000256" key="2">
    <source>
        <dbReference type="ARBA" id="ARBA00022723"/>
    </source>
</evidence>
<dbReference type="GO" id="GO:0020037">
    <property type="term" value="F:heme binding"/>
    <property type="evidence" value="ECO:0007669"/>
    <property type="project" value="InterPro"/>
</dbReference>
<accession>A0AAW5QVQ5</accession>
<dbReference type="AlphaFoldDB" id="A0AAW5QVQ5"/>
<dbReference type="SUPFAM" id="SSF46626">
    <property type="entry name" value="Cytochrome c"/>
    <property type="match status" value="1"/>
</dbReference>
<evidence type="ECO:0000313" key="7">
    <source>
        <dbReference type="EMBL" id="MCT8971082.1"/>
    </source>
</evidence>
<comment type="caution">
    <text evidence="7">The sequence shown here is derived from an EMBL/GenBank/DDBJ whole genome shotgun (WGS) entry which is preliminary data.</text>
</comment>
<dbReference type="InterPro" id="IPR009056">
    <property type="entry name" value="Cyt_c-like_dom"/>
</dbReference>
<dbReference type="EMBL" id="JALIDZ010000002">
    <property type="protein sequence ID" value="MCT8971082.1"/>
    <property type="molecule type" value="Genomic_DNA"/>
</dbReference>
<feature type="signal peptide" evidence="5">
    <location>
        <begin position="1"/>
        <end position="22"/>
    </location>
</feature>
<feature type="chain" id="PRO_5043834771" evidence="5">
    <location>
        <begin position="23"/>
        <end position="132"/>
    </location>
</feature>
<keyword evidence="3 4" id="KW-0408">Iron</keyword>
<protein>
    <submittedName>
        <fullName evidence="7">Cytochrome c</fullName>
    </submittedName>
</protein>
<gene>
    <name evidence="7" type="ORF">MUB46_04340</name>
</gene>
<dbReference type="InterPro" id="IPR036909">
    <property type="entry name" value="Cyt_c-like_dom_sf"/>
</dbReference>
<sequence length="132" mass="14245">MRNAIAAATMLGLCLGPAPAVADQAADQTADQVADGKALAEEHCSRCHVVGDFNKFGGIGSTPSFQLLVDAFDDWAERFETFQARRPHPSFVRVAGYPYPDPDVFPPNAAPVEIELDDIAAIRAFAETLRKQ</sequence>
<evidence type="ECO:0000256" key="1">
    <source>
        <dbReference type="ARBA" id="ARBA00022617"/>
    </source>
</evidence>
<feature type="domain" description="Cytochrome c" evidence="6">
    <location>
        <begin position="31"/>
        <end position="130"/>
    </location>
</feature>
<evidence type="ECO:0000256" key="5">
    <source>
        <dbReference type="SAM" id="SignalP"/>
    </source>
</evidence>
<keyword evidence="5" id="KW-0732">Signal</keyword>
<evidence type="ECO:0000313" key="8">
    <source>
        <dbReference type="Proteomes" id="UP001320898"/>
    </source>
</evidence>
<dbReference type="GO" id="GO:0009055">
    <property type="term" value="F:electron transfer activity"/>
    <property type="evidence" value="ECO:0007669"/>
    <property type="project" value="InterPro"/>
</dbReference>
<evidence type="ECO:0000259" key="6">
    <source>
        <dbReference type="PROSITE" id="PS51007"/>
    </source>
</evidence>
<dbReference type="RefSeq" id="WP_261614653.1">
    <property type="nucleotide sequence ID" value="NZ_JALIDZ010000002.1"/>
</dbReference>